<sequence>MSEVERLMADTPTTTPNGLNKPQSQLTVQLQQELTTTCEVRVDPIDHTSSTGTAQDLESLSVANIPRPWTSHDTRSKLSPSPAFVERVSISKDDSYAVPSSLTPRRSTFSSRGLSLQMPPRDISSTSTANLTKRIPQSPKLESPTSYTYPASALPRRSRGMDFSRACTSLHHSTLAESSPDSSPTVGGKGMTIPAKKGLFNSLPTSNVPDSPGNGPNSMWPVTAHPEKGLSSSIGSSNLMDCNSGSSSSDDNAMVGEEDEEDTMHNIPQSYGLASGPINAFGIHTPNTGGDGVGGFAVPVARLMSYQRARLHKERSRKSSSSASAHSSMHSPGPSSPPLLRSIESGNTSGYFSKDPLKKEIDSRRESLSLGTTELQLSDFDESDEGGTFRTSPYESGAVPTPLTPTMDERRNVIRKAVTRRGNLLPKSKNFARIKAALQEEGAPIDTEVKREAEVIRQVRESDGDGDLTLQPPSQPTTTASSPSILAAAGQPDGLEDIPEDIIMGSENASRRSSSAFSYQASRNSAGFWNQFDDRRMKTPPPLLAPRGSSSGISDDINMDTPMSSAHSITPHQNSTKNFHTSESLPTAGQQTSTLTDPPRKGNKRIRDDEFDPHYFKRRAVSPGMSLQNSPVMPQSPQSGWWSQTAKPMRESPHAQVLGERVSSGGSSSSAGAPSCTPKRIGLQGMNDTHDAIMKMNLDEH</sequence>
<protein>
    <submittedName>
        <fullName evidence="2">Uncharacterized protein</fullName>
    </submittedName>
</protein>
<feature type="compositionally biased region" description="Polar residues" evidence="1">
    <location>
        <begin position="172"/>
        <end position="185"/>
    </location>
</feature>
<feature type="region of interest" description="Disordered" evidence="1">
    <location>
        <begin position="1"/>
        <end position="23"/>
    </location>
</feature>
<feature type="compositionally biased region" description="Polar residues" evidence="1">
    <location>
        <begin position="625"/>
        <end position="646"/>
    </location>
</feature>
<accession>A0A8H3EMP3</accession>
<feature type="compositionally biased region" description="Basic and acidic residues" evidence="1">
    <location>
        <begin position="355"/>
        <end position="367"/>
    </location>
</feature>
<name>A0A8H3EMP3_9LECA</name>
<evidence type="ECO:0000313" key="2">
    <source>
        <dbReference type="EMBL" id="CAF9906872.1"/>
    </source>
</evidence>
<dbReference type="OrthoDB" id="340550at2759"/>
<dbReference type="AlphaFoldDB" id="A0A8H3EMP3"/>
<feature type="region of interest" description="Disordered" evidence="1">
    <location>
        <begin position="172"/>
        <end position="218"/>
    </location>
</feature>
<evidence type="ECO:0000256" key="1">
    <source>
        <dbReference type="SAM" id="MobiDB-lite"/>
    </source>
</evidence>
<comment type="caution">
    <text evidence="2">The sequence shown here is derived from an EMBL/GenBank/DDBJ whole genome shotgun (WGS) entry which is preliminary data.</text>
</comment>
<feature type="region of interest" description="Disordered" evidence="1">
    <location>
        <begin position="624"/>
        <end position="687"/>
    </location>
</feature>
<keyword evidence="3" id="KW-1185">Reference proteome</keyword>
<evidence type="ECO:0000313" key="3">
    <source>
        <dbReference type="Proteomes" id="UP000664521"/>
    </source>
</evidence>
<dbReference type="EMBL" id="CAJPDS010000005">
    <property type="protein sequence ID" value="CAF9906872.1"/>
    <property type="molecule type" value="Genomic_DNA"/>
</dbReference>
<feature type="compositionally biased region" description="Polar residues" evidence="1">
    <location>
        <begin position="564"/>
        <end position="596"/>
    </location>
</feature>
<feature type="region of interest" description="Disordered" evidence="1">
    <location>
        <begin position="564"/>
        <end position="608"/>
    </location>
</feature>
<feature type="compositionally biased region" description="Low complexity" evidence="1">
    <location>
        <begin position="319"/>
        <end position="342"/>
    </location>
</feature>
<feature type="region of interest" description="Disordered" evidence="1">
    <location>
        <begin position="233"/>
        <end position="263"/>
    </location>
</feature>
<proteinExistence type="predicted"/>
<feature type="compositionally biased region" description="Basic residues" evidence="1">
    <location>
        <begin position="309"/>
        <end position="318"/>
    </location>
</feature>
<feature type="region of interest" description="Disordered" evidence="1">
    <location>
        <begin position="459"/>
        <end position="499"/>
    </location>
</feature>
<feature type="region of interest" description="Disordered" evidence="1">
    <location>
        <begin position="96"/>
        <end position="153"/>
    </location>
</feature>
<feature type="compositionally biased region" description="Polar residues" evidence="1">
    <location>
        <begin position="98"/>
        <end position="114"/>
    </location>
</feature>
<organism evidence="2 3">
    <name type="scientific">Heterodermia speciosa</name>
    <dbReference type="NCBI Taxonomy" id="116794"/>
    <lineage>
        <taxon>Eukaryota</taxon>
        <taxon>Fungi</taxon>
        <taxon>Dikarya</taxon>
        <taxon>Ascomycota</taxon>
        <taxon>Pezizomycotina</taxon>
        <taxon>Lecanoromycetes</taxon>
        <taxon>OSLEUM clade</taxon>
        <taxon>Lecanoromycetidae</taxon>
        <taxon>Caliciales</taxon>
        <taxon>Physciaceae</taxon>
        <taxon>Heterodermia</taxon>
    </lineage>
</organism>
<feature type="compositionally biased region" description="Low complexity" evidence="1">
    <location>
        <begin position="236"/>
        <end position="252"/>
    </location>
</feature>
<dbReference type="Proteomes" id="UP000664521">
    <property type="component" value="Unassembled WGS sequence"/>
</dbReference>
<gene>
    <name evidence="2" type="ORF">HETSPECPRED_006980</name>
</gene>
<feature type="compositionally biased region" description="Polar residues" evidence="1">
    <location>
        <begin position="202"/>
        <end position="217"/>
    </location>
</feature>
<reference evidence="2" key="1">
    <citation type="submission" date="2021-03" db="EMBL/GenBank/DDBJ databases">
        <authorList>
            <person name="Tagirdzhanova G."/>
        </authorList>
    </citation>
    <scope>NUCLEOTIDE SEQUENCE</scope>
</reference>
<feature type="compositionally biased region" description="Low complexity" evidence="1">
    <location>
        <begin position="663"/>
        <end position="675"/>
    </location>
</feature>
<dbReference type="PANTHER" id="PTHR42106:SF1">
    <property type="match status" value="1"/>
</dbReference>
<feature type="region of interest" description="Disordered" evidence="1">
    <location>
        <begin position="309"/>
        <end position="408"/>
    </location>
</feature>
<feature type="compositionally biased region" description="Polar residues" evidence="1">
    <location>
        <begin position="11"/>
        <end position="23"/>
    </location>
</feature>
<feature type="compositionally biased region" description="Low complexity" evidence="1">
    <location>
        <begin position="468"/>
        <end position="484"/>
    </location>
</feature>
<dbReference type="PANTHER" id="PTHR42106">
    <property type="entry name" value="CHROMOSOME 10, WHOLE GENOME SHOTGUN SEQUENCE"/>
    <property type="match status" value="1"/>
</dbReference>